<name>A0A250WYS7_9CHLO</name>
<comment type="caution">
    <text evidence="1">The sequence shown here is derived from an EMBL/GenBank/DDBJ whole genome shotgun (WGS) entry which is preliminary data.</text>
</comment>
<reference evidence="1 2" key="1">
    <citation type="submission" date="2017-08" db="EMBL/GenBank/DDBJ databases">
        <title>Acidophilic green algal genome provides insights into adaptation to an acidic environment.</title>
        <authorList>
            <person name="Hirooka S."/>
            <person name="Hirose Y."/>
            <person name="Kanesaki Y."/>
            <person name="Higuchi S."/>
            <person name="Fujiwara T."/>
            <person name="Onuma R."/>
            <person name="Era A."/>
            <person name="Ohbayashi R."/>
            <person name="Uzuka A."/>
            <person name="Nozaki H."/>
            <person name="Yoshikawa H."/>
            <person name="Miyagishima S.Y."/>
        </authorList>
    </citation>
    <scope>NUCLEOTIDE SEQUENCE [LARGE SCALE GENOMIC DNA]</scope>
    <source>
        <strain evidence="1 2">NIES-2499</strain>
    </source>
</reference>
<dbReference type="AlphaFoldDB" id="A0A250WYS7"/>
<dbReference type="EMBL" id="BEGY01000014">
    <property type="protein sequence ID" value="GAX75849.1"/>
    <property type="molecule type" value="Genomic_DNA"/>
</dbReference>
<dbReference type="PANTHER" id="PTHR46656">
    <property type="entry name" value="PUTATIVE-RELATED"/>
    <property type="match status" value="1"/>
</dbReference>
<evidence type="ECO:0000313" key="2">
    <source>
        <dbReference type="Proteomes" id="UP000232323"/>
    </source>
</evidence>
<keyword evidence="2" id="KW-1185">Reference proteome</keyword>
<protein>
    <recommendedName>
        <fullName evidence="3">Glycosyl transferase family 1 domain-containing protein</fullName>
    </recommendedName>
</protein>
<dbReference type="PANTHER" id="PTHR46656:SF3">
    <property type="entry name" value="PUTATIVE-RELATED"/>
    <property type="match status" value="1"/>
</dbReference>
<evidence type="ECO:0008006" key="3">
    <source>
        <dbReference type="Google" id="ProtNLM"/>
    </source>
</evidence>
<dbReference type="OrthoDB" id="2193793at2759"/>
<organism evidence="1 2">
    <name type="scientific">Chlamydomonas eustigma</name>
    <dbReference type="NCBI Taxonomy" id="1157962"/>
    <lineage>
        <taxon>Eukaryota</taxon>
        <taxon>Viridiplantae</taxon>
        <taxon>Chlorophyta</taxon>
        <taxon>core chlorophytes</taxon>
        <taxon>Chlorophyceae</taxon>
        <taxon>CS clade</taxon>
        <taxon>Chlamydomonadales</taxon>
        <taxon>Chlamydomonadaceae</taxon>
        <taxon>Chlamydomonas</taxon>
    </lineage>
</organism>
<dbReference type="SUPFAM" id="SSF53756">
    <property type="entry name" value="UDP-Glycosyltransferase/glycogen phosphorylase"/>
    <property type="match status" value="1"/>
</dbReference>
<dbReference type="Gene3D" id="3.40.50.2000">
    <property type="entry name" value="Glycogen Phosphorylase B"/>
    <property type="match status" value="1"/>
</dbReference>
<dbReference type="Pfam" id="PF13692">
    <property type="entry name" value="Glyco_trans_1_4"/>
    <property type="match status" value="1"/>
</dbReference>
<sequence length="188" mass="21335">MPPHPLDSPLPAEKSEAEVEATTTVSFQEIASQLPKVFVISHLISDQEFPRYYKAVDAFVLPTRGEGWGRPQVEAMSMGLPVISTNWSGITAFLDEKVGYPIKVDGLVTVQDKDSFLFQGLKWAQPSIEHTRVLMRHVYNEREEARQKGIAARRRMVQNFSSDVVAELLLNELIRIHDYIPAMDEVRK</sequence>
<accession>A0A250WYS7</accession>
<dbReference type="STRING" id="1157962.A0A250WYS7"/>
<evidence type="ECO:0000313" key="1">
    <source>
        <dbReference type="EMBL" id="GAX75849.1"/>
    </source>
</evidence>
<gene>
    <name evidence="1" type="ORF">CEUSTIGMA_g3292.t1</name>
</gene>
<dbReference type="Proteomes" id="UP000232323">
    <property type="component" value="Unassembled WGS sequence"/>
</dbReference>
<proteinExistence type="predicted"/>